<reference evidence="6 7" key="1">
    <citation type="submission" date="2019-03" db="EMBL/GenBank/DDBJ databases">
        <title>Genomic Encyclopedia of Type Strains, Phase IV (KMG-IV): sequencing the most valuable type-strain genomes for metagenomic binning, comparative biology and taxonomic classification.</title>
        <authorList>
            <person name="Goeker M."/>
        </authorList>
    </citation>
    <scope>NUCLEOTIDE SEQUENCE [LARGE SCALE GENOMIC DNA]</scope>
    <source>
        <strain evidence="6 7">DSM 25894</strain>
    </source>
</reference>
<evidence type="ECO:0000259" key="4">
    <source>
        <dbReference type="Pfam" id="PF00465"/>
    </source>
</evidence>
<proteinExistence type="inferred from homology"/>
<dbReference type="EMBL" id="SMAN01000010">
    <property type="protein sequence ID" value="TCT21717.1"/>
    <property type="molecule type" value="Genomic_DNA"/>
</dbReference>
<dbReference type="CDD" id="cd08551">
    <property type="entry name" value="Fe-ADH"/>
    <property type="match status" value="1"/>
</dbReference>
<dbReference type="Proteomes" id="UP000294650">
    <property type="component" value="Unassembled WGS sequence"/>
</dbReference>
<name>A0A4R3N0M8_9BACI</name>
<dbReference type="PANTHER" id="PTHR11496:SF102">
    <property type="entry name" value="ALCOHOL DEHYDROGENASE 4"/>
    <property type="match status" value="1"/>
</dbReference>
<dbReference type="Pfam" id="PF00465">
    <property type="entry name" value="Fe-ADH"/>
    <property type="match status" value="1"/>
</dbReference>
<dbReference type="Gene3D" id="1.20.1090.10">
    <property type="entry name" value="Dehydroquinate synthase-like - alpha domain"/>
    <property type="match status" value="1"/>
</dbReference>
<evidence type="ECO:0000256" key="1">
    <source>
        <dbReference type="ARBA" id="ARBA00007358"/>
    </source>
</evidence>
<dbReference type="Pfam" id="PF25137">
    <property type="entry name" value="ADH_Fe_C"/>
    <property type="match status" value="1"/>
</dbReference>
<dbReference type="InterPro" id="IPR056798">
    <property type="entry name" value="ADH_Fe_C"/>
</dbReference>
<comment type="caution">
    <text evidence="6">The sequence shown here is derived from an EMBL/GenBank/DDBJ whole genome shotgun (WGS) entry which is preliminary data.</text>
</comment>
<dbReference type="Gene3D" id="3.40.50.1970">
    <property type="match status" value="1"/>
</dbReference>
<dbReference type="InterPro" id="IPR001670">
    <property type="entry name" value="ADH_Fe/GldA"/>
</dbReference>
<evidence type="ECO:0000313" key="7">
    <source>
        <dbReference type="Proteomes" id="UP000294650"/>
    </source>
</evidence>
<keyword evidence="3" id="KW-0520">NAD</keyword>
<sequence length="396" mass="42746">MKAISIFGRVVNHLISHLYFPNQIRLGAGSLKELGEAVQELQASHMFIVISLSVKKQVGDAVRKIARDAGLKATFFSDYKGEPNTHHVQKASRILIDSQADCVVAIGGGSAIDLAKAVAAAAKNPAVTMESMKTLADVDRFPLIAIPTTAGTGSEVTKISVITDEKTRVKINPGHPRLIPDIAILDPALTVSLPKPITAFTGMDALAHAMEAYVSTLANPISDVLALEAMSLIGTYLPAVYEKPDDLEAREKMLLASSLAGIAFSNASTNLAHAAARPLGARFHIPHGLSVALVLPYVMEFGLDVNQERYQNVARALDQTGQNQRAEDAVAIVKKLNQVFNLYELGKSFMHKQELVQAIPQLVRDALSGNGIQTNRKLPNEDDVTEVYARLIEDLF</sequence>
<keyword evidence="7" id="KW-1185">Reference proteome</keyword>
<dbReference type="GO" id="GO:0046872">
    <property type="term" value="F:metal ion binding"/>
    <property type="evidence" value="ECO:0007669"/>
    <property type="project" value="InterPro"/>
</dbReference>
<dbReference type="InterPro" id="IPR039697">
    <property type="entry name" value="Alcohol_dehydrogenase_Fe"/>
</dbReference>
<dbReference type="FunFam" id="1.20.1090.10:FF:000001">
    <property type="entry name" value="Aldehyde-alcohol dehydrogenase"/>
    <property type="match status" value="1"/>
</dbReference>
<organism evidence="6 7">
    <name type="scientific">Melghiribacillus thermohalophilus</name>
    <dbReference type="NCBI Taxonomy" id="1324956"/>
    <lineage>
        <taxon>Bacteria</taxon>
        <taxon>Bacillati</taxon>
        <taxon>Bacillota</taxon>
        <taxon>Bacilli</taxon>
        <taxon>Bacillales</taxon>
        <taxon>Bacillaceae</taxon>
        <taxon>Melghiribacillus</taxon>
    </lineage>
</organism>
<feature type="domain" description="Fe-containing alcohol dehydrogenase-like C-terminal" evidence="5">
    <location>
        <begin position="198"/>
        <end position="390"/>
    </location>
</feature>
<dbReference type="PANTHER" id="PTHR11496">
    <property type="entry name" value="ALCOHOL DEHYDROGENASE"/>
    <property type="match status" value="1"/>
</dbReference>
<dbReference type="PROSITE" id="PS00913">
    <property type="entry name" value="ADH_IRON_1"/>
    <property type="match status" value="1"/>
</dbReference>
<feature type="domain" description="Alcohol dehydrogenase iron-type/glycerol dehydrogenase GldA" evidence="4">
    <location>
        <begin position="21"/>
        <end position="187"/>
    </location>
</feature>
<dbReference type="AlphaFoldDB" id="A0A4R3N0M8"/>
<dbReference type="SUPFAM" id="SSF56796">
    <property type="entry name" value="Dehydroquinate synthase-like"/>
    <property type="match status" value="1"/>
</dbReference>
<evidence type="ECO:0000259" key="5">
    <source>
        <dbReference type="Pfam" id="PF25137"/>
    </source>
</evidence>
<dbReference type="FunFam" id="3.40.50.1970:FF:000003">
    <property type="entry name" value="Alcohol dehydrogenase, iron-containing"/>
    <property type="match status" value="1"/>
</dbReference>
<evidence type="ECO:0000256" key="3">
    <source>
        <dbReference type="ARBA" id="ARBA00023027"/>
    </source>
</evidence>
<protein>
    <submittedName>
        <fullName evidence="6">Alcohol dehydrogenase class IV</fullName>
    </submittedName>
</protein>
<dbReference type="InterPro" id="IPR018211">
    <property type="entry name" value="ADH_Fe_CS"/>
</dbReference>
<comment type="similarity">
    <text evidence="1">Belongs to the iron-containing alcohol dehydrogenase family.</text>
</comment>
<gene>
    <name evidence="6" type="ORF">EDD68_11021</name>
</gene>
<accession>A0A4R3N0M8</accession>
<dbReference type="GO" id="GO:0004022">
    <property type="term" value="F:alcohol dehydrogenase (NAD+) activity"/>
    <property type="evidence" value="ECO:0007669"/>
    <property type="project" value="UniProtKB-ARBA"/>
</dbReference>
<evidence type="ECO:0000256" key="2">
    <source>
        <dbReference type="ARBA" id="ARBA00023002"/>
    </source>
</evidence>
<evidence type="ECO:0000313" key="6">
    <source>
        <dbReference type="EMBL" id="TCT21717.1"/>
    </source>
</evidence>
<keyword evidence="2" id="KW-0560">Oxidoreductase</keyword>